<organism evidence="6 7">
    <name type="scientific">Xylanimonas oleitrophica</name>
    <dbReference type="NCBI Taxonomy" id="2607479"/>
    <lineage>
        <taxon>Bacteria</taxon>
        <taxon>Bacillati</taxon>
        <taxon>Actinomycetota</taxon>
        <taxon>Actinomycetes</taxon>
        <taxon>Micrococcales</taxon>
        <taxon>Promicromonosporaceae</taxon>
        <taxon>Xylanimonas</taxon>
    </lineage>
</organism>
<name>A0A2W5WMF9_9MICO</name>
<feature type="chain" id="PRO_5016147121" description="Chitin-binding type-3 domain-containing protein" evidence="4">
    <location>
        <begin position="30"/>
        <end position="248"/>
    </location>
</feature>
<dbReference type="RefSeq" id="WP_111251869.1">
    <property type="nucleotide sequence ID" value="NZ_QKWH01000014.1"/>
</dbReference>
<sequence length="248" mass="25996">MKLRATLTAALVGLGALLAPVLVAPSASAHGWISSPPSRQDHCAKRTVSFDCGGVQYEPQSVEAPKGSMQCSGGGGFTVLDNASLPWPRTSIDSTVTMRWQLTAMHATSTWEYFVDGRLHQTFDDGGARPPAVVEHTLTNLPAGDHTILARWNVADTVNAFYACVDVTVGGGGTAPAPEPTPEPTVPGPGQPGTPDGCDAAAWAAGTVYTNGDRVSHGGRLYEAKWWTLGENPANSGEWGVWRDLGAC</sequence>
<dbReference type="AlphaFoldDB" id="A0A2W5WMF9"/>
<dbReference type="Proteomes" id="UP000248783">
    <property type="component" value="Unassembled WGS sequence"/>
</dbReference>
<keyword evidence="2" id="KW-0378">Hydrolase</keyword>
<evidence type="ECO:0000313" key="6">
    <source>
        <dbReference type="EMBL" id="PZR51913.1"/>
    </source>
</evidence>
<evidence type="ECO:0000313" key="7">
    <source>
        <dbReference type="Proteomes" id="UP000248783"/>
    </source>
</evidence>
<feature type="signal peptide" evidence="4">
    <location>
        <begin position="1"/>
        <end position="29"/>
    </location>
</feature>
<dbReference type="PANTHER" id="PTHR34823:SF1">
    <property type="entry name" value="CHITIN-BINDING TYPE-4 DOMAIN-CONTAINING PROTEIN"/>
    <property type="match status" value="1"/>
</dbReference>
<dbReference type="InterPro" id="IPR014756">
    <property type="entry name" value="Ig_E-set"/>
</dbReference>
<evidence type="ECO:0000256" key="2">
    <source>
        <dbReference type="ARBA" id="ARBA00022801"/>
    </source>
</evidence>
<dbReference type="Gene3D" id="2.70.50.50">
    <property type="entry name" value="chitin-binding protein cbp21"/>
    <property type="match status" value="1"/>
</dbReference>
<feature type="domain" description="Chitin-binding type-3" evidence="5">
    <location>
        <begin position="200"/>
        <end position="245"/>
    </location>
</feature>
<feature type="region of interest" description="Disordered" evidence="3">
    <location>
        <begin position="173"/>
        <end position="195"/>
    </location>
</feature>
<dbReference type="EMBL" id="QKWH01000014">
    <property type="protein sequence ID" value="PZR51913.1"/>
    <property type="molecule type" value="Genomic_DNA"/>
</dbReference>
<dbReference type="GO" id="GO:0005576">
    <property type="term" value="C:extracellular region"/>
    <property type="evidence" value="ECO:0007669"/>
    <property type="project" value="InterPro"/>
</dbReference>
<evidence type="ECO:0000256" key="1">
    <source>
        <dbReference type="ARBA" id="ARBA00022729"/>
    </source>
</evidence>
<dbReference type="SMART" id="SM00495">
    <property type="entry name" value="ChtBD3"/>
    <property type="match status" value="1"/>
</dbReference>
<comment type="caution">
    <text evidence="6">The sequence shown here is derived from an EMBL/GenBank/DDBJ whole genome shotgun (WGS) entry which is preliminary data.</text>
</comment>
<dbReference type="Pfam" id="PF03067">
    <property type="entry name" value="LPMO_10"/>
    <property type="match status" value="1"/>
</dbReference>
<dbReference type="Pfam" id="PF02839">
    <property type="entry name" value="CBM_5_12"/>
    <property type="match status" value="1"/>
</dbReference>
<dbReference type="InterPro" id="IPR036573">
    <property type="entry name" value="CBM_sf_5/12"/>
</dbReference>
<evidence type="ECO:0000256" key="3">
    <source>
        <dbReference type="SAM" id="MobiDB-lite"/>
    </source>
</evidence>
<dbReference type="GO" id="GO:0030246">
    <property type="term" value="F:carbohydrate binding"/>
    <property type="evidence" value="ECO:0007669"/>
    <property type="project" value="InterPro"/>
</dbReference>
<proteinExistence type="predicted"/>
<protein>
    <recommendedName>
        <fullName evidence="5">Chitin-binding type-3 domain-containing protein</fullName>
    </recommendedName>
</protein>
<dbReference type="GO" id="GO:0004553">
    <property type="term" value="F:hydrolase activity, hydrolyzing O-glycosyl compounds"/>
    <property type="evidence" value="ECO:0007669"/>
    <property type="project" value="InterPro"/>
</dbReference>
<dbReference type="SUPFAM" id="SSF81296">
    <property type="entry name" value="E set domains"/>
    <property type="match status" value="1"/>
</dbReference>
<keyword evidence="1 4" id="KW-0732">Signal</keyword>
<gene>
    <name evidence="6" type="ORF">DNL40_13920</name>
</gene>
<dbReference type="InterPro" id="IPR003610">
    <property type="entry name" value="CBM5/12"/>
</dbReference>
<dbReference type="SUPFAM" id="SSF51055">
    <property type="entry name" value="Carbohydrate binding domain"/>
    <property type="match status" value="1"/>
</dbReference>
<feature type="compositionally biased region" description="Pro residues" evidence="3">
    <location>
        <begin position="177"/>
        <end position="192"/>
    </location>
</feature>
<dbReference type="GO" id="GO:0005975">
    <property type="term" value="P:carbohydrate metabolic process"/>
    <property type="evidence" value="ECO:0007669"/>
    <property type="project" value="InterPro"/>
</dbReference>
<evidence type="ECO:0000256" key="4">
    <source>
        <dbReference type="SAM" id="SignalP"/>
    </source>
</evidence>
<dbReference type="InterPro" id="IPR051024">
    <property type="entry name" value="GlcNAc_Chitin_IntDeg"/>
</dbReference>
<dbReference type="InterPro" id="IPR004302">
    <property type="entry name" value="Cellulose/chitin-bd_N"/>
</dbReference>
<evidence type="ECO:0000259" key="5">
    <source>
        <dbReference type="SMART" id="SM00495"/>
    </source>
</evidence>
<keyword evidence="7" id="KW-1185">Reference proteome</keyword>
<dbReference type="Gene3D" id="2.10.10.20">
    <property type="entry name" value="Carbohydrate-binding module superfamily 5/12"/>
    <property type="match status" value="1"/>
</dbReference>
<dbReference type="CDD" id="cd21177">
    <property type="entry name" value="LPMO_AA10"/>
    <property type="match status" value="1"/>
</dbReference>
<dbReference type="CDD" id="cd12215">
    <property type="entry name" value="ChiC_BD"/>
    <property type="match status" value="1"/>
</dbReference>
<accession>A0A2W5WMF9</accession>
<dbReference type="PANTHER" id="PTHR34823">
    <property type="entry name" value="GLCNAC-BINDING PROTEIN A"/>
    <property type="match status" value="1"/>
</dbReference>
<reference evidence="6 7" key="1">
    <citation type="submission" date="2018-06" db="EMBL/GenBank/DDBJ databases">
        <title>Whole genome sequencing of a novel hydrocarbon degrading bacterial strain, PW21 isolated from oil contaminated produced water sample.</title>
        <authorList>
            <person name="Nagkirti P."/>
            <person name="Shaikh A."/>
            <person name="Gowdaman V."/>
            <person name="Engineer A.E."/>
            <person name="Dagar S."/>
            <person name="Dhakephalkar P.K."/>
        </authorList>
    </citation>
    <scope>NUCLEOTIDE SEQUENCE [LARGE SCALE GENOMIC DNA]</scope>
    <source>
        <strain evidence="6 7">PW21</strain>
    </source>
</reference>